<dbReference type="Proteomes" id="UP000005237">
    <property type="component" value="Unassembled WGS sequence"/>
</dbReference>
<dbReference type="InterPro" id="IPR019422">
    <property type="entry name" value="7TM_GPCR_serpentine_rcpt_Srh"/>
</dbReference>
<feature type="transmembrane region" description="Helical" evidence="1">
    <location>
        <begin position="97"/>
        <end position="118"/>
    </location>
</feature>
<evidence type="ECO:0000256" key="1">
    <source>
        <dbReference type="SAM" id="Phobius"/>
    </source>
</evidence>
<proteinExistence type="predicted"/>
<feature type="transmembrane region" description="Helical" evidence="1">
    <location>
        <begin position="193"/>
        <end position="217"/>
    </location>
</feature>
<name>A0A8R1HJ10_CAEJA</name>
<keyword evidence="1" id="KW-0812">Transmembrane</keyword>
<dbReference type="Pfam" id="PF10318">
    <property type="entry name" value="7TM_GPCR_Srh"/>
    <property type="match status" value="1"/>
</dbReference>
<organism evidence="2 3">
    <name type="scientific">Caenorhabditis japonica</name>
    <dbReference type="NCBI Taxonomy" id="281687"/>
    <lineage>
        <taxon>Eukaryota</taxon>
        <taxon>Metazoa</taxon>
        <taxon>Ecdysozoa</taxon>
        <taxon>Nematoda</taxon>
        <taxon>Chromadorea</taxon>
        <taxon>Rhabditida</taxon>
        <taxon>Rhabditina</taxon>
        <taxon>Rhabditomorpha</taxon>
        <taxon>Rhabditoidea</taxon>
        <taxon>Rhabditidae</taxon>
        <taxon>Peloderinae</taxon>
        <taxon>Caenorhabditis</taxon>
    </lineage>
</organism>
<reference evidence="2" key="2">
    <citation type="submission" date="2022-06" db="UniProtKB">
        <authorList>
            <consortium name="EnsemblMetazoa"/>
        </authorList>
    </citation>
    <scope>IDENTIFICATION</scope>
    <source>
        <strain evidence="2">DF5081</strain>
    </source>
</reference>
<dbReference type="PANTHER" id="PTHR22941">
    <property type="entry name" value="SERPENTINE RECEPTOR"/>
    <property type="match status" value="1"/>
</dbReference>
<feature type="transmembrane region" description="Helical" evidence="1">
    <location>
        <begin position="19"/>
        <end position="40"/>
    </location>
</feature>
<dbReference type="AlphaFoldDB" id="A0A8R1HJ10"/>
<dbReference type="EnsemblMetazoa" id="CJA02042.1">
    <property type="protein sequence ID" value="CJA02042.1"/>
    <property type="gene ID" value="WBGene00121246"/>
</dbReference>
<dbReference type="InterPro" id="IPR053220">
    <property type="entry name" value="Nematode_rcpt-like_serp_H"/>
</dbReference>
<feature type="transmembrane region" description="Helical" evidence="1">
    <location>
        <begin position="139"/>
        <end position="158"/>
    </location>
</feature>
<accession>A0A8R1HJ10</accession>
<evidence type="ECO:0000313" key="3">
    <source>
        <dbReference type="Proteomes" id="UP000005237"/>
    </source>
</evidence>
<evidence type="ECO:0000313" key="2">
    <source>
        <dbReference type="EnsemblMetazoa" id="CJA02042.1"/>
    </source>
</evidence>
<keyword evidence="1" id="KW-1133">Transmembrane helix</keyword>
<keyword evidence="1" id="KW-0472">Membrane</keyword>
<sequence>MGYCDNKTNILDTSEFHAFALHCLGCISLPVYVFGTYCILFRTPMTMRSVQWTLFNFHIWSCSLDVGISFLTTPYVFFPALAGYPLGLLKNVGVGTAEQALLIVAMMGITFASILGIFESRLRILIFSNNFWHSVRVPWLLVNYLMGALFFVPSYLTVPEQKTAVVDLSKFAECIPSYTHIELVFVLSVRTALLLRSGACTLFPIAFQITVVTLLTGRIIRQRGKRMSEATASLQRTFQSALLAQVCLNSQNKSKRAVLSFSSPYSSYSSLSPTASGFCITTRQSTTFV</sequence>
<keyword evidence="3" id="KW-1185">Reference proteome</keyword>
<feature type="transmembrane region" description="Helical" evidence="1">
    <location>
        <begin position="52"/>
        <end position="77"/>
    </location>
</feature>
<protein>
    <submittedName>
        <fullName evidence="2">Uncharacterized protein</fullName>
    </submittedName>
</protein>
<reference evidence="3" key="1">
    <citation type="submission" date="2010-08" db="EMBL/GenBank/DDBJ databases">
        <authorList>
            <consortium name="Caenorhabditis japonica Sequencing Consortium"/>
            <person name="Wilson R.K."/>
        </authorList>
    </citation>
    <scope>NUCLEOTIDE SEQUENCE [LARGE SCALE GENOMIC DNA]</scope>
    <source>
        <strain evidence="3">DF5081</strain>
    </source>
</reference>
<dbReference type="PANTHER" id="PTHR22941:SF131">
    <property type="entry name" value="SERPENTINE RECEPTOR, CLASS H"/>
    <property type="match status" value="1"/>
</dbReference>